<dbReference type="PaxDb" id="3880-AES71972"/>
<evidence type="ECO:0000313" key="1">
    <source>
        <dbReference type="EMBL" id="AES71972.2"/>
    </source>
</evidence>
<organism evidence="1 3">
    <name type="scientific">Medicago truncatula</name>
    <name type="common">Barrel medic</name>
    <name type="synonym">Medicago tribuloides</name>
    <dbReference type="NCBI Taxonomy" id="3880"/>
    <lineage>
        <taxon>Eukaryota</taxon>
        <taxon>Viridiplantae</taxon>
        <taxon>Streptophyta</taxon>
        <taxon>Embryophyta</taxon>
        <taxon>Tracheophyta</taxon>
        <taxon>Spermatophyta</taxon>
        <taxon>Magnoliopsida</taxon>
        <taxon>eudicotyledons</taxon>
        <taxon>Gunneridae</taxon>
        <taxon>Pentapetalae</taxon>
        <taxon>rosids</taxon>
        <taxon>fabids</taxon>
        <taxon>Fabales</taxon>
        <taxon>Fabaceae</taxon>
        <taxon>Papilionoideae</taxon>
        <taxon>50 kb inversion clade</taxon>
        <taxon>NPAAA clade</taxon>
        <taxon>Hologalegina</taxon>
        <taxon>IRL clade</taxon>
        <taxon>Trifolieae</taxon>
        <taxon>Medicago</taxon>
    </lineage>
</organism>
<dbReference type="EMBL" id="CM001219">
    <property type="protein sequence ID" value="AES71972.2"/>
    <property type="molecule type" value="Genomic_DNA"/>
</dbReference>
<evidence type="ECO:0000313" key="2">
    <source>
        <dbReference type="EnsemblPlants" id="AES71972"/>
    </source>
</evidence>
<reference evidence="2" key="3">
    <citation type="submission" date="2015-04" db="UniProtKB">
        <authorList>
            <consortium name="EnsemblPlants"/>
        </authorList>
    </citation>
    <scope>IDENTIFICATION</scope>
    <source>
        <strain evidence="2">cv. Jemalong A17</strain>
    </source>
</reference>
<dbReference type="EnsemblPlants" id="AES71972">
    <property type="protein sequence ID" value="AES71972"/>
    <property type="gene ID" value="MTR_3g084700"/>
</dbReference>
<protein>
    <submittedName>
        <fullName evidence="1 2">Uncharacterized protein</fullName>
    </submittedName>
</protein>
<dbReference type="eggNOG" id="ENOG502SRMS">
    <property type="taxonomic scope" value="Eukaryota"/>
</dbReference>
<dbReference type="AlphaFoldDB" id="G7JBB7"/>
<accession>G7JBB7</accession>
<dbReference type="Proteomes" id="UP000002051">
    <property type="component" value="Chromosome 3"/>
</dbReference>
<keyword evidence="3" id="KW-1185">Reference proteome</keyword>
<accession>A0A0C3VKS5</accession>
<evidence type="ECO:0000313" key="3">
    <source>
        <dbReference type="Proteomes" id="UP000002051"/>
    </source>
</evidence>
<reference evidence="1 3" key="1">
    <citation type="journal article" date="2011" name="Nature">
        <title>The Medicago genome provides insight into the evolution of rhizobial symbioses.</title>
        <authorList>
            <person name="Young N.D."/>
            <person name="Debelle F."/>
            <person name="Oldroyd G.E."/>
            <person name="Geurts R."/>
            <person name="Cannon S.B."/>
            <person name="Udvardi M.K."/>
            <person name="Benedito V.A."/>
            <person name="Mayer K.F."/>
            <person name="Gouzy J."/>
            <person name="Schoof H."/>
            <person name="Van de Peer Y."/>
            <person name="Proost S."/>
            <person name="Cook D.R."/>
            <person name="Meyers B.C."/>
            <person name="Spannagl M."/>
            <person name="Cheung F."/>
            <person name="De Mita S."/>
            <person name="Krishnakumar V."/>
            <person name="Gundlach H."/>
            <person name="Zhou S."/>
            <person name="Mudge J."/>
            <person name="Bharti A.K."/>
            <person name="Murray J.D."/>
            <person name="Naoumkina M.A."/>
            <person name="Rosen B."/>
            <person name="Silverstein K.A."/>
            <person name="Tang H."/>
            <person name="Rombauts S."/>
            <person name="Zhao P.X."/>
            <person name="Zhou P."/>
            <person name="Barbe V."/>
            <person name="Bardou P."/>
            <person name="Bechner M."/>
            <person name="Bellec A."/>
            <person name="Berger A."/>
            <person name="Berges H."/>
            <person name="Bidwell S."/>
            <person name="Bisseling T."/>
            <person name="Choisne N."/>
            <person name="Couloux A."/>
            <person name="Denny R."/>
            <person name="Deshpande S."/>
            <person name="Dai X."/>
            <person name="Doyle J.J."/>
            <person name="Dudez A.M."/>
            <person name="Farmer A.D."/>
            <person name="Fouteau S."/>
            <person name="Franken C."/>
            <person name="Gibelin C."/>
            <person name="Gish J."/>
            <person name="Goldstein S."/>
            <person name="Gonzalez A.J."/>
            <person name="Green P.J."/>
            <person name="Hallab A."/>
            <person name="Hartog M."/>
            <person name="Hua A."/>
            <person name="Humphray S.J."/>
            <person name="Jeong D.H."/>
            <person name="Jing Y."/>
            <person name="Jocker A."/>
            <person name="Kenton S.M."/>
            <person name="Kim D.J."/>
            <person name="Klee K."/>
            <person name="Lai H."/>
            <person name="Lang C."/>
            <person name="Lin S."/>
            <person name="Macmil S.L."/>
            <person name="Magdelenat G."/>
            <person name="Matthews L."/>
            <person name="McCorrison J."/>
            <person name="Monaghan E.L."/>
            <person name="Mun J.H."/>
            <person name="Najar F.Z."/>
            <person name="Nicholson C."/>
            <person name="Noirot C."/>
            <person name="O'Bleness M."/>
            <person name="Paule C.R."/>
            <person name="Poulain J."/>
            <person name="Prion F."/>
            <person name="Qin B."/>
            <person name="Qu C."/>
            <person name="Retzel E.F."/>
            <person name="Riddle C."/>
            <person name="Sallet E."/>
            <person name="Samain S."/>
            <person name="Samson N."/>
            <person name="Sanders I."/>
            <person name="Saurat O."/>
            <person name="Scarpelli C."/>
            <person name="Schiex T."/>
            <person name="Segurens B."/>
            <person name="Severin A.J."/>
            <person name="Sherrier D.J."/>
            <person name="Shi R."/>
            <person name="Sims S."/>
            <person name="Singer S.R."/>
            <person name="Sinharoy S."/>
            <person name="Sterck L."/>
            <person name="Viollet A."/>
            <person name="Wang B.B."/>
            <person name="Wang K."/>
            <person name="Wang M."/>
            <person name="Wang X."/>
            <person name="Warfsmann J."/>
            <person name="Weissenbach J."/>
            <person name="White D.D."/>
            <person name="White J.D."/>
            <person name="Wiley G.B."/>
            <person name="Wincker P."/>
            <person name="Xing Y."/>
            <person name="Yang L."/>
            <person name="Yao Z."/>
            <person name="Ying F."/>
            <person name="Zhai J."/>
            <person name="Zhou L."/>
            <person name="Zuber A."/>
            <person name="Denarie J."/>
            <person name="Dixon R.A."/>
            <person name="May G.D."/>
            <person name="Schwartz D.C."/>
            <person name="Rogers J."/>
            <person name="Quetier F."/>
            <person name="Town C.D."/>
            <person name="Roe B.A."/>
        </authorList>
    </citation>
    <scope>NUCLEOTIDE SEQUENCE [LARGE SCALE GENOMIC DNA]</scope>
    <source>
        <strain evidence="1">A17</strain>
        <strain evidence="2 3">cv. Jemalong A17</strain>
    </source>
</reference>
<name>G7JBB7_MEDTR</name>
<reference evidence="1 3" key="2">
    <citation type="journal article" date="2014" name="BMC Genomics">
        <title>An improved genome release (version Mt4.0) for the model legume Medicago truncatula.</title>
        <authorList>
            <person name="Tang H."/>
            <person name="Krishnakumar V."/>
            <person name="Bidwell S."/>
            <person name="Rosen B."/>
            <person name="Chan A."/>
            <person name="Zhou S."/>
            <person name="Gentzbittel L."/>
            <person name="Childs K.L."/>
            <person name="Yandell M."/>
            <person name="Gundlach H."/>
            <person name="Mayer K.F."/>
            <person name="Schwartz D.C."/>
            <person name="Town C.D."/>
        </authorList>
    </citation>
    <scope>GENOME REANNOTATION</scope>
    <source>
        <strain evidence="2 3">cv. Jemalong A17</strain>
    </source>
</reference>
<gene>
    <name evidence="1" type="ordered locus">MTR_3g084700</name>
</gene>
<dbReference type="HOGENOM" id="CLU_1920201_0_0_1"/>
<proteinExistence type="predicted"/>
<sequence length="132" mass="14583">MEVSQENIAFEIFSWLPAKGICKLKSTCNSSSQFSEETLFKTKQAHNMFGRGDTCFFILQPDQIGRSYTEIVELHSLPSGAPNKALSFLSNSVSVLASSNGLVVGHIINDHDPIEFVICNPVTKSWSFTSYS</sequence>